<dbReference type="PROSITE" id="PS50977">
    <property type="entry name" value="HTH_TETR_2"/>
    <property type="match status" value="1"/>
</dbReference>
<name>A0ABS7NL44_9RHOB</name>
<protein>
    <submittedName>
        <fullName evidence="4">TetR/AcrR family transcriptional regulator</fullName>
    </submittedName>
</protein>
<evidence type="ECO:0000256" key="1">
    <source>
        <dbReference type="ARBA" id="ARBA00023125"/>
    </source>
</evidence>
<dbReference type="RefSeq" id="WP_222509868.1">
    <property type="nucleotide sequence ID" value="NZ_JAHVJA010000015.1"/>
</dbReference>
<organism evidence="4 5">
    <name type="scientific">Leisingera daeponensis</name>
    <dbReference type="NCBI Taxonomy" id="405746"/>
    <lineage>
        <taxon>Bacteria</taxon>
        <taxon>Pseudomonadati</taxon>
        <taxon>Pseudomonadota</taxon>
        <taxon>Alphaproteobacteria</taxon>
        <taxon>Rhodobacterales</taxon>
        <taxon>Roseobacteraceae</taxon>
        <taxon>Leisingera</taxon>
    </lineage>
</organism>
<accession>A0ABS7NL44</accession>
<dbReference type="InterPro" id="IPR009057">
    <property type="entry name" value="Homeodomain-like_sf"/>
</dbReference>
<dbReference type="InterPro" id="IPR001647">
    <property type="entry name" value="HTH_TetR"/>
</dbReference>
<dbReference type="SUPFAM" id="SSF46689">
    <property type="entry name" value="Homeodomain-like"/>
    <property type="match status" value="1"/>
</dbReference>
<evidence type="ECO:0000256" key="2">
    <source>
        <dbReference type="PROSITE-ProRule" id="PRU00335"/>
    </source>
</evidence>
<feature type="DNA-binding region" description="H-T-H motif" evidence="2">
    <location>
        <begin position="25"/>
        <end position="44"/>
    </location>
</feature>
<feature type="domain" description="HTH tetR-type" evidence="3">
    <location>
        <begin position="2"/>
        <end position="62"/>
    </location>
</feature>
<keyword evidence="5" id="KW-1185">Reference proteome</keyword>
<sequence length="172" mass="18794">MTDTATRIAAGLEQAFVEFGFAEPAVETLREAAGVSMRTLYKYTPSRDDMVLSALEHRHRRYLEHIFGGLPDTGPGALAEIISRIAQWMAQEAPRGCLFHAAVAAAPQNERLRELLKHHKAEVASRAARAAGIEDRELDLSLIFEGLTQSWPLHGEAAANSARSLTESLFAG</sequence>
<reference evidence="4 5" key="1">
    <citation type="submission" date="2021-06" db="EMBL/GenBank/DDBJ databases">
        <title>50 bacteria genomes isolated from Dapeng, Shenzhen, China.</title>
        <authorList>
            <person name="Zheng W."/>
            <person name="Yu S."/>
            <person name="Huang Y."/>
        </authorList>
    </citation>
    <scope>NUCLEOTIDE SEQUENCE [LARGE SCALE GENOMIC DNA]</scope>
    <source>
        <strain evidence="4 5">DP1N14-2</strain>
    </source>
</reference>
<evidence type="ECO:0000259" key="3">
    <source>
        <dbReference type="PROSITE" id="PS50977"/>
    </source>
</evidence>
<dbReference type="Gene3D" id="1.10.357.10">
    <property type="entry name" value="Tetracycline Repressor, domain 2"/>
    <property type="match status" value="1"/>
</dbReference>
<evidence type="ECO:0000313" key="5">
    <source>
        <dbReference type="Proteomes" id="UP000766629"/>
    </source>
</evidence>
<gene>
    <name evidence="4" type="ORF">KUV26_21010</name>
</gene>
<dbReference type="Proteomes" id="UP000766629">
    <property type="component" value="Unassembled WGS sequence"/>
</dbReference>
<comment type="caution">
    <text evidence="4">The sequence shown here is derived from an EMBL/GenBank/DDBJ whole genome shotgun (WGS) entry which is preliminary data.</text>
</comment>
<dbReference type="EMBL" id="JAHVJA010000015">
    <property type="protein sequence ID" value="MBY6141923.1"/>
    <property type="molecule type" value="Genomic_DNA"/>
</dbReference>
<proteinExistence type="predicted"/>
<keyword evidence="1 2" id="KW-0238">DNA-binding</keyword>
<evidence type="ECO:0000313" key="4">
    <source>
        <dbReference type="EMBL" id="MBY6141923.1"/>
    </source>
</evidence>